<reference evidence="2 3" key="1">
    <citation type="submission" date="2017-09" db="EMBL/GenBank/DDBJ databases">
        <authorList>
            <consortium name="International Durum Wheat Genome Sequencing Consortium (IDWGSC)"/>
            <person name="Milanesi L."/>
        </authorList>
    </citation>
    <scope>NUCLEOTIDE SEQUENCE [LARGE SCALE GENOMIC DNA]</scope>
    <source>
        <strain evidence="3">cv. Svevo</strain>
    </source>
</reference>
<protein>
    <recommendedName>
        <fullName evidence="1">KIB1-4 beta-propeller domain-containing protein</fullName>
    </recommendedName>
</protein>
<dbReference type="AlphaFoldDB" id="A0A9R0SMG1"/>
<dbReference type="EMBL" id="LT934117">
    <property type="protein sequence ID" value="VAH97101.1"/>
    <property type="molecule type" value="Genomic_DNA"/>
</dbReference>
<evidence type="ECO:0000259" key="1">
    <source>
        <dbReference type="Pfam" id="PF03478"/>
    </source>
</evidence>
<keyword evidence="3" id="KW-1185">Reference proteome</keyword>
<dbReference type="Proteomes" id="UP000324705">
    <property type="component" value="Chromosome 4A"/>
</dbReference>
<evidence type="ECO:0000313" key="2">
    <source>
        <dbReference type="EMBL" id="VAH97101.1"/>
    </source>
</evidence>
<proteinExistence type="predicted"/>
<dbReference type="InterPro" id="IPR005174">
    <property type="entry name" value="KIB1-4_b-propeller"/>
</dbReference>
<name>A0A9R0SMG1_TRITD</name>
<dbReference type="Pfam" id="PF03478">
    <property type="entry name" value="Beta-prop_KIB1-4"/>
    <property type="match status" value="1"/>
</dbReference>
<dbReference type="PANTHER" id="PTHR33800">
    <property type="entry name" value="OS06G0113600 PROTEIN"/>
    <property type="match status" value="1"/>
</dbReference>
<accession>A0A9R0SMG1</accession>
<gene>
    <name evidence="2" type="ORF">TRITD_4Av1G217340</name>
</gene>
<organism evidence="2 3">
    <name type="scientific">Triticum turgidum subsp. durum</name>
    <name type="common">Durum wheat</name>
    <name type="synonym">Triticum durum</name>
    <dbReference type="NCBI Taxonomy" id="4567"/>
    <lineage>
        <taxon>Eukaryota</taxon>
        <taxon>Viridiplantae</taxon>
        <taxon>Streptophyta</taxon>
        <taxon>Embryophyta</taxon>
        <taxon>Tracheophyta</taxon>
        <taxon>Spermatophyta</taxon>
        <taxon>Magnoliopsida</taxon>
        <taxon>Liliopsida</taxon>
        <taxon>Poales</taxon>
        <taxon>Poaceae</taxon>
        <taxon>BOP clade</taxon>
        <taxon>Pooideae</taxon>
        <taxon>Triticodae</taxon>
        <taxon>Triticeae</taxon>
        <taxon>Triticinae</taxon>
        <taxon>Triticum</taxon>
    </lineage>
</organism>
<evidence type="ECO:0000313" key="3">
    <source>
        <dbReference type="Proteomes" id="UP000324705"/>
    </source>
</evidence>
<feature type="domain" description="KIB1-4 beta-propeller" evidence="1">
    <location>
        <begin position="127"/>
        <end position="188"/>
    </location>
</feature>
<dbReference type="PANTHER" id="PTHR33800:SF15">
    <property type="entry name" value="F-BOX DOMAIN-CONTAINING PROTEIN"/>
    <property type="match status" value="1"/>
</dbReference>
<sequence length="237" mass="26813">MHYLGCSYGYLIFSYEEHCLLVDVYTGSKVKPPKLPPNNNLGYFCGIGILTAPLISANSRLLLFSRASMFEWQVGTNSWSEHPLDLGRERIYQIVFFKGDIFAIDALMRLHTIHLTPRLNSGGLDGSSFKVFRLDFTVEPAKWVKVEKLENIALFVSLDRRDPTFYCMSPERWGGKSNCIYFARLSEDPEETWSAAELGQLVPKNAVHPMFYGMSFPPDCGVLSSLWVFPSLIYGSG</sequence>
<dbReference type="Gramene" id="TRITD4Av1G217340.2">
    <property type="protein sequence ID" value="TRITD4Av1G217340.2"/>
    <property type="gene ID" value="TRITD4Av1G217340"/>
</dbReference>